<keyword evidence="5 11" id="KW-0012">Acyltransferase</keyword>
<dbReference type="Pfam" id="PF13444">
    <property type="entry name" value="Acetyltransf_5"/>
    <property type="match status" value="1"/>
</dbReference>
<dbReference type="Proteomes" id="UP000253529">
    <property type="component" value="Unassembled WGS sequence"/>
</dbReference>
<dbReference type="RefSeq" id="WP_170153024.1">
    <property type="nucleotide sequence ID" value="NZ_QNRK01000002.1"/>
</dbReference>
<dbReference type="AlphaFoldDB" id="A0A366FUJ8"/>
<reference evidence="11 12" key="1">
    <citation type="submission" date="2018-06" db="EMBL/GenBank/DDBJ databases">
        <title>Genomic Encyclopedia of Type Strains, Phase IV (KMG-IV): sequencing the most valuable type-strain genomes for metagenomic binning, comparative biology and taxonomic classification.</title>
        <authorList>
            <person name="Goeker M."/>
        </authorList>
    </citation>
    <scope>NUCLEOTIDE SEQUENCE [LARGE SCALE GENOMIC DNA]</scope>
    <source>
        <strain evidence="11 12">DSM 24875</strain>
    </source>
</reference>
<proteinExistence type="inferred from homology"/>
<name>A0A366FUJ8_9HYPH</name>
<dbReference type="GO" id="GO:0006629">
    <property type="term" value="P:lipid metabolic process"/>
    <property type="evidence" value="ECO:0007669"/>
    <property type="project" value="UniProtKB-KW"/>
</dbReference>
<evidence type="ECO:0000256" key="4">
    <source>
        <dbReference type="ARBA" id="ARBA00023098"/>
    </source>
</evidence>
<comment type="catalytic activity">
    <reaction evidence="10">
        <text>a (3R)-hydroxyacyl-[ACP] + L-ornithine = a lyso-ornithine lipid + holo-[ACP] + H(+)</text>
        <dbReference type="Rhea" id="RHEA:20633"/>
        <dbReference type="Rhea" id="RHEA-COMP:9685"/>
        <dbReference type="Rhea" id="RHEA-COMP:9945"/>
        <dbReference type="ChEBI" id="CHEBI:15378"/>
        <dbReference type="ChEBI" id="CHEBI:46911"/>
        <dbReference type="ChEBI" id="CHEBI:64479"/>
        <dbReference type="ChEBI" id="CHEBI:78827"/>
        <dbReference type="ChEBI" id="CHEBI:138482"/>
        <dbReference type="EC" id="2.3.2.30"/>
    </reaction>
    <physiologicalReaction direction="left-to-right" evidence="10">
        <dbReference type="Rhea" id="RHEA:20634"/>
    </physiologicalReaction>
</comment>
<evidence type="ECO:0000256" key="1">
    <source>
        <dbReference type="ARBA" id="ARBA00005189"/>
    </source>
</evidence>
<comment type="caution">
    <text evidence="11">The sequence shown here is derived from an EMBL/GenBank/DDBJ whole genome shotgun (WGS) entry which is preliminary data.</text>
</comment>
<gene>
    <name evidence="11" type="ORF">DFR50_102222</name>
</gene>
<evidence type="ECO:0000256" key="7">
    <source>
        <dbReference type="ARBA" id="ARBA00039058"/>
    </source>
</evidence>
<dbReference type="InterPro" id="IPR016181">
    <property type="entry name" value="Acyl_CoA_acyltransferase"/>
</dbReference>
<protein>
    <recommendedName>
        <fullName evidence="8">L-ornithine N(alpha)-acyltransferase</fullName>
        <ecNumber evidence="7">2.3.2.30</ecNumber>
    </recommendedName>
</protein>
<dbReference type="SUPFAM" id="SSF55729">
    <property type="entry name" value="Acyl-CoA N-acyltransferases (Nat)"/>
    <property type="match status" value="1"/>
</dbReference>
<evidence type="ECO:0000256" key="9">
    <source>
        <dbReference type="ARBA" id="ARBA00045724"/>
    </source>
</evidence>
<evidence type="ECO:0000256" key="8">
    <source>
        <dbReference type="ARBA" id="ARBA00039866"/>
    </source>
</evidence>
<comment type="function">
    <text evidence="9">Catalyzes the first step in the biosynthesis of ornithine lipids, which are phosphorus-free membrane lipids. Catalyzes the 3-hydroxyacyl-acyl carrier protein-dependent acylation of ornithine to form lyso-ornithine lipid (LOL).</text>
</comment>
<evidence type="ECO:0000256" key="3">
    <source>
        <dbReference type="ARBA" id="ARBA00022679"/>
    </source>
</evidence>
<keyword evidence="3 11" id="KW-0808">Transferase</keyword>
<evidence type="ECO:0000313" key="12">
    <source>
        <dbReference type="Proteomes" id="UP000253529"/>
    </source>
</evidence>
<comment type="similarity">
    <text evidence="6">Belongs to the acetyltransferase family. OlsB subfamily.</text>
</comment>
<keyword evidence="2" id="KW-0444">Lipid biosynthesis</keyword>
<dbReference type="Gene3D" id="3.40.630.30">
    <property type="match status" value="1"/>
</dbReference>
<dbReference type="PANTHER" id="PTHR37323:SF1">
    <property type="entry name" value="L-ORNITHINE N(ALPHA)-ACYLTRANSFERASE"/>
    <property type="match status" value="1"/>
</dbReference>
<dbReference type="PANTHER" id="PTHR37323">
    <property type="entry name" value="GCN5-RELATED N-ACETYLTRANSFERASE"/>
    <property type="match status" value="1"/>
</dbReference>
<dbReference type="InterPro" id="IPR052351">
    <property type="entry name" value="Ornithine_N-alpha-AT"/>
</dbReference>
<evidence type="ECO:0000313" key="11">
    <source>
        <dbReference type="EMBL" id="RBP17730.1"/>
    </source>
</evidence>
<accession>A0A366FUJ8</accession>
<evidence type="ECO:0000256" key="2">
    <source>
        <dbReference type="ARBA" id="ARBA00022516"/>
    </source>
</evidence>
<comment type="pathway">
    <text evidence="1">Lipid metabolism.</text>
</comment>
<keyword evidence="4" id="KW-0443">Lipid metabolism</keyword>
<evidence type="ECO:0000256" key="5">
    <source>
        <dbReference type="ARBA" id="ARBA00023315"/>
    </source>
</evidence>
<evidence type="ECO:0000256" key="6">
    <source>
        <dbReference type="ARBA" id="ARBA00038095"/>
    </source>
</evidence>
<keyword evidence="12" id="KW-1185">Reference proteome</keyword>
<dbReference type="EC" id="2.3.2.30" evidence="7"/>
<dbReference type="EMBL" id="QNRK01000002">
    <property type="protein sequence ID" value="RBP17730.1"/>
    <property type="molecule type" value="Genomic_DNA"/>
</dbReference>
<dbReference type="GO" id="GO:0043810">
    <property type="term" value="F:ornithine-acyl [acyl carrier protein] N-acyltransferase activity"/>
    <property type="evidence" value="ECO:0007669"/>
    <property type="project" value="UniProtKB-EC"/>
</dbReference>
<sequence>MATTIGSKAGANGAVRPLLQIFSRSFDLGGLGPSLAQSGPLEARLATVRADVRKAQTLRYRVFFEEGGATPDTTSRLIRRDVCRFDRVSDHLVVVDRAAPDRDGSPRIVGVYRLLRQEVAERNFGFYSACEFDVDPLIARRPATRFLELGRACIAPTHRGKHVLELLWRGLWAYARHHRIDAMIGCASLPGADVSVHAPAIRALCDRGEASWHVAPRADLARLSSETDSVPPAEPRTLLRVLPPLVKGYWRLGATFSPTPVADRAFNTTDLFVVMPLADIEDRYLDYFGVQAISSPLAA</sequence>
<evidence type="ECO:0000256" key="10">
    <source>
        <dbReference type="ARBA" id="ARBA00047785"/>
    </source>
</evidence>
<organism evidence="11 12">
    <name type="scientific">Roseiarcus fermentans</name>
    <dbReference type="NCBI Taxonomy" id="1473586"/>
    <lineage>
        <taxon>Bacteria</taxon>
        <taxon>Pseudomonadati</taxon>
        <taxon>Pseudomonadota</taxon>
        <taxon>Alphaproteobacteria</taxon>
        <taxon>Hyphomicrobiales</taxon>
        <taxon>Roseiarcaceae</taxon>
        <taxon>Roseiarcus</taxon>
    </lineage>
</organism>